<proteinExistence type="predicted"/>
<dbReference type="Proteomes" id="UP001519460">
    <property type="component" value="Unassembled WGS sequence"/>
</dbReference>
<evidence type="ECO:0000313" key="1">
    <source>
        <dbReference type="EMBL" id="KAK7504318.1"/>
    </source>
</evidence>
<reference evidence="1 2" key="1">
    <citation type="journal article" date="2023" name="Sci. Data">
        <title>Genome assembly of the Korean intertidal mud-creeper Batillaria attramentaria.</title>
        <authorList>
            <person name="Patra A.K."/>
            <person name="Ho P.T."/>
            <person name="Jun S."/>
            <person name="Lee S.J."/>
            <person name="Kim Y."/>
            <person name="Won Y.J."/>
        </authorList>
    </citation>
    <scope>NUCLEOTIDE SEQUENCE [LARGE SCALE GENOMIC DNA]</scope>
    <source>
        <strain evidence="1">Wonlab-2016</strain>
    </source>
</reference>
<dbReference type="EMBL" id="JACVVK020000016">
    <property type="protein sequence ID" value="KAK7504318.1"/>
    <property type="molecule type" value="Genomic_DNA"/>
</dbReference>
<keyword evidence="2" id="KW-1185">Reference proteome</keyword>
<name>A0ABD0LZ83_9CAEN</name>
<organism evidence="1 2">
    <name type="scientific">Batillaria attramentaria</name>
    <dbReference type="NCBI Taxonomy" id="370345"/>
    <lineage>
        <taxon>Eukaryota</taxon>
        <taxon>Metazoa</taxon>
        <taxon>Spiralia</taxon>
        <taxon>Lophotrochozoa</taxon>
        <taxon>Mollusca</taxon>
        <taxon>Gastropoda</taxon>
        <taxon>Caenogastropoda</taxon>
        <taxon>Sorbeoconcha</taxon>
        <taxon>Cerithioidea</taxon>
        <taxon>Batillariidae</taxon>
        <taxon>Batillaria</taxon>
    </lineage>
</organism>
<accession>A0ABD0LZ83</accession>
<comment type="caution">
    <text evidence="1">The sequence shown here is derived from an EMBL/GenBank/DDBJ whole genome shotgun (WGS) entry which is preliminary data.</text>
</comment>
<sequence length="69" mass="7610">MGVCSAKTHEENLLCRDCDANHGLSSMGANQKTAAIVFRKQQEATTPERLGFAVTFTPEKETELHSPKF</sequence>
<dbReference type="AlphaFoldDB" id="A0ABD0LZ83"/>
<gene>
    <name evidence="1" type="ORF">BaRGS_00004622</name>
</gene>
<protein>
    <submittedName>
        <fullName evidence="1">Uncharacterized protein</fullName>
    </submittedName>
</protein>
<evidence type="ECO:0000313" key="2">
    <source>
        <dbReference type="Proteomes" id="UP001519460"/>
    </source>
</evidence>